<gene>
    <name evidence="2" type="ORF">OCU04_008108</name>
</gene>
<accession>A0A9X0DHA8</accession>
<reference evidence="2" key="1">
    <citation type="submission" date="2022-11" db="EMBL/GenBank/DDBJ databases">
        <title>Genome Resource of Sclerotinia nivalis Strain SnTB1, a Plant Pathogen Isolated from American Ginseng.</title>
        <authorList>
            <person name="Fan S."/>
        </authorList>
    </citation>
    <scope>NUCLEOTIDE SEQUENCE</scope>
    <source>
        <strain evidence="2">SnTB1</strain>
    </source>
</reference>
<dbReference type="AlphaFoldDB" id="A0A9X0DHA8"/>
<dbReference type="PANTHER" id="PTHR38848">
    <property type="entry name" value="G-PROTEIN COUPLED RECEPTORS FAMILY 3 PROFILE DOMAIN-CONTAINING PROTEIN"/>
    <property type="match status" value="1"/>
</dbReference>
<feature type="transmembrane region" description="Helical" evidence="1">
    <location>
        <begin position="55"/>
        <end position="74"/>
    </location>
</feature>
<evidence type="ECO:0000313" key="2">
    <source>
        <dbReference type="EMBL" id="KAJ8062854.1"/>
    </source>
</evidence>
<protein>
    <submittedName>
        <fullName evidence="2">Uncharacterized protein</fullName>
    </submittedName>
</protein>
<dbReference type="OrthoDB" id="3210850at2759"/>
<dbReference type="Proteomes" id="UP001152300">
    <property type="component" value="Unassembled WGS sequence"/>
</dbReference>
<name>A0A9X0DHA8_9HELO</name>
<keyword evidence="1" id="KW-1133">Transmembrane helix</keyword>
<dbReference type="PANTHER" id="PTHR38848:SF3">
    <property type="entry name" value="G-PROTEIN COUPLED RECEPTORS FAMILY 3 PROFILE DOMAIN-CONTAINING PROTEIN"/>
    <property type="match status" value="1"/>
</dbReference>
<evidence type="ECO:0000313" key="3">
    <source>
        <dbReference type="Proteomes" id="UP001152300"/>
    </source>
</evidence>
<sequence length="268" mass="29592">MAVYHPSIVKDALYLFNSFGMLIPYCVVIALNFIFRFANYKNGECRIGMKKVAMIPLIAFDILVNVYLTSLFLVPLQGLYSYRNNPNSQTRTVALRTFVGSCCALTSSVVNLTLLLVLKGEPGWICLMCCNVDNNHNHNHSYTQDRENKNNNLPAGTRTGTVITTVTAGLGGKVTDAKEDEGAIKGEREISKPKMAIMVERDHVREVLETGIRIVDERERDREREKLRLSFSGCFGGGGIGIGMGIGVDIGGRNGWKEGVGDDADIYF</sequence>
<feature type="transmembrane region" description="Helical" evidence="1">
    <location>
        <begin position="227"/>
        <end position="248"/>
    </location>
</feature>
<keyword evidence="3" id="KW-1185">Reference proteome</keyword>
<organism evidence="2 3">
    <name type="scientific">Sclerotinia nivalis</name>
    <dbReference type="NCBI Taxonomy" id="352851"/>
    <lineage>
        <taxon>Eukaryota</taxon>
        <taxon>Fungi</taxon>
        <taxon>Dikarya</taxon>
        <taxon>Ascomycota</taxon>
        <taxon>Pezizomycotina</taxon>
        <taxon>Leotiomycetes</taxon>
        <taxon>Helotiales</taxon>
        <taxon>Sclerotiniaceae</taxon>
        <taxon>Sclerotinia</taxon>
    </lineage>
</organism>
<proteinExistence type="predicted"/>
<keyword evidence="1" id="KW-0812">Transmembrane</keyword>
<comment type="caution">
    <text evidence="2">The sequence shown here is derived from an EMBL/GenBank/DDBJ whole genome shotgun (WGS) entry which is preliminary data.</text>
</comment>
<keyword evidence="1" id="KW-0472">Membrane</keyword>
<feature type="transmembrane region" description="Helical" evidence="1">
    <location>
        <begin position="94"/>
        <end position="118"/>
    </location>
</feature>
<dbReference type="EMBL" id="JAPEIS010000009">
    <property type="protein sequence ID" value="KAJ8062854.1"/>
    <property type="molecule type" value="Genomic_DNA"/>
</dbReference>
<feature type="transmembrane region" description="Helical" evidence="1">
    <location>
        <begin position="12"/>
        <end position="35"/>
    </location>
</feature>
<evidence type="ECO:0000256" key="1">
    <source>
        <dbReference type="SAM" id="Phobius"/>
    </source>
</evidence>